<comment type="subcellular location">
    <subcellularLocation>
        <location evidence="1">Secreted</location>
    </subcellularLocation>
</comment>
<keyword evidence="6" id="KW-1015">Disulfide bond</keyword>
<dbReference type="CDD" id="cd00190">
    <property type="entry name" value="Tryp_SPc"/>
    <property type="match status" value="1"/>
</dbReference>
<comment type="similarity">
    <text evidence="7">Belongs to the peptidase S1 family. CLIP subfamily.</text>
</comment>
<dbReference type="InterPro" id="IPR001314">
    <property type="entry name" value="Peptidase_S1A"/>
</dbReference>
<feature type="non-terminal residue" evidence="9">
    <location>
        <position position="1"/>
    </location>
</feature>
<dbReference type="PRINTS" id="PR00722">
    <property type="entry name" value="CHYMOTRYPSIN"/>
</dbReference>
<dbReference type="PANTHER" id="PTHR24264">
    <property type="entry name" value="TRYPSIN-RELATED"/>
    <property type="match status" value="1"/>
</dbReference>
<dbReference type="GO" id="GO:0006508">
    <property type="term" value="P:proteolysis"/>
    <property type="evidence" value="ECO:0007669"/>
    <property type="project" value="UniProtKB-KW"/>
</dbReference>
<dbReference type="AlphaFoldDB" id="A0A076FFT2"/>
<dbReference type="InterPro" id="IPR001254">
    <property type="entry name" value="Trypsin_dom"/>
</dbReference>
<feature type="domain" description="Peptidase S1" evidence="8">
    <location>
        <begin position="8"/>
        <end position="240"/>
    </location>
</feature>
<dbReference type="Gene3D" id="2.40.10.10">
    <property type="entry name" value="Trypsin-like serine proteases"/>
    <property type="match status" value="1"/>
</dbReference>
<dbReference type="SUPFAM" id="SSF50494">
    <property type="entry name" value="Trypsin-like serine proteases"/>
    <property type="match status" value="1"/>
</dbReference>
<evidence type="ECO:0000256" key="3">
    <source>
        <dbReference type="ARBA" id="ARBA00022670"/>
    </source>
</evidence>
<dbReference type="EMBL" id="KF516676">
    <property type="protein sequence ID" value="AII16580.1"/>
    <property type="molecule type" value="mRNA"/>
</dbReference>
<dbReference type="InterPro" id="IPR009003">
    <property type="entry name" value="Peptidase_S1_PA"/>
</dbReference>
<evidence type="ECO:0000256" key="7">
    <source>
        <dbReference type="ARBA" id="ARBA00024195"/>
    </source>
</evidence>
<dbReference type="InterPro" id="IPR043504">
    <property type="entry name" value="Peptidase_S1_PA_chymotrypsin"/>
</dbReference>
<evidence type="ECO:0000313" key="9">
    <source>
        <dbReference type="EMBL" id="AII16580.1"/>
    </source>
</evidence>
<sequence>KRGISAQIVHGDPALRPIPYQVALNLIIDGENLIWCGGTIIGRNFVLTAMHCFDQNPYQMFTVAAGAYTIVQTKSETGSTQLRRIKRLHFPLGYNNRTRAYQRRSEKSNDIAIIELDEPFEFNENVGPACLPNAEQMPRSGCLISGWGKVESLKYPRVLQRATVSVFPLEECGYDLTYLNANMVCAGGNNKDSCQADSGGPLVCEHFGKAVVVGITSWGKGCGLDKVYGVYTNVHFYLDF</sequence>
<evidence type="ECO:0000256" key="5">
    <source>
        <dbReference type="ARBA" id="ARBA00022825"/>
    </source>
</evidence>
<dbReference type="GO" id="GO:0005615">
    <property type="term" value="C:extracellular space"/>
    <property type="evidence" value="ECO:0007669"/>
    <property type="project" value="TreeGrafter"/>
</dbReference>
<dbReference type="GO" id="GO:0004252">
    <property type="term" value="F:serine-type endopeptidase activity"/>
    <property type="evidence" value="ECO:0007669"/>
    <property type="project" value="InterPro"/>
</dbReference>
<dbReference type="FunFam" id="2.40.10.10:FF:000002">
    <property type="entry name" value="Transmembrane protease serine"/>
    <property type="match status" value="1"/>
</dbReference>
<accession>A0A076FFT2</accession>
<keyword evidence="2" id="KW-0964">Secreted</keyword>
<organism evidence="9">
    <name type="scientific">Paracyclopina nana</name>
    <name type="common">Marine copepod</name>
    <dbReference type="NCBI Taxonomy" id="565004"/>
    <lineage>
        <taxon>Eukaryota</taxon>
        <taxon>Metazoa</taxon>
        <taxon>Ecdysozoa</taxon>
        <taxon>Arthropoda</taxon>
        <taxon>Crustacea</taxon>
        <taxon>Multicrustacea</taxon>
        <taxon>Hexanauplia</taxon>
        <taxon>Copepoda</taxon>
        <taxon>Cyclopoida</taxon>
        <taxon>Cyclopettidae</taxon>
        <taxon>Paracyclopina</taxon>
    </lineage>
</organism>
<evidence type="ECO:0000256" key="2">
    <source>
        <dbReference type="ARBA" id="ARBA00022525"/>
    </source>
</evidence>
<keyword evidence="3" id="KW-0645">Protease</keyword>
<evidence type="ECO:0000256" key="4">
    <source>
        <dbReference type="ARBA" id="ARBA00022801"/>
    </source>
</evidence>
<evidence type="ECO:0000256" key="6">
    <source>
        <dbReference type="ARBA" id="ARBA00023157"/>
    </source>
</evidence>
<name>A0A076FFT2_PARNA</name>
<dbReference type="PANTHER" id="PTHR24264:SF65">
    <property type="entry name" value="SRCR DOMAIN-CONTAINING PROTEIN"/>
    <property type="match status" value="1"/>
</dbReference>
<dbReference type="Pfam" id="PF00089">
    <property type="entry name" value="Trypsin"/>
    <property type="match status" value="1"/>
</dbReference>
<dbReference type="InterPro" id="IPR050127">
    <property type="entry name" value="Serine_Proteases_S1"/>
</dbReference>
<evidence type="ECO:0000256" key="1">
    <source>
        <dbReference type="ARBA" id="ARBA00004613"/>
    </source>
</evidence>
<reference evidence="9" key="1">
    <citation type="submission" date="2013-08" db="EMBL/GenBank/DDBJ databases">
        <title>Paracyclopina nana immune related genes.</title>
        <authorList>
            <person name="Kim B.-M."/>
            <person name="Rhee J.-S."/>
            <person name="Lee J.-S."/>
        </authorList>
    </citation>
    <scope>NUCLEOTIDE SEQUENCE</scope>
</reference>
<dbReference type="SMART" id="SM00020">
    <property type="entry name" value="Tryp_SPc"/>
    <property type="match status" value="1"/>
</dbReference>
<feature type="non-terminal residue" evidence="9">
    <location>
        <position position="240"/>
    </location>
</feature>
<keyword evidence="4" id="KW-0378">Hydrolase</keyword>
<dbReference type="FunFam" id="2.40.10.10:FF:000068">
    <property type="entry name" value="transmembrane protease serine 2"/>
    <property type="match status" value="1"/>
</dbReference>
<dbReference type="PROSITE" id="PS50240">
    <property type="entry name" value="TRYPSIN_DOM"/>
    <property type="match status" value="1"/>
</dbReference>
<protein>
    <submittedName>
        <fullName evidence="9">Kininogen</fullName>
    </submittedName>
</protein>
<evidence type="ECO:0000259" key="8">
    <source>
        <dbReference type="PROSITE" id="PS50240"/>
    </source>
</evidence>
<keyword evidence="5" id="KW-0720">Serine protease</keyword>
<proteinExistence type="evidence at transcript level"/>